<evidence type="ECO:0000259" key="10">
    <source>
        <dbReference type="Pfam" id="PF21082"/>
    </source>
</evidence>
<dbReference type="InterPro" id="IPR057485">
    <property type="entry name" value="YbiO-like_TM1"/>
</dbReference>
<feature type="transmembrane region" description="Helical" evidence="8">
    <location>
        <begin position="590"/>
        <end position="610"/>
    </location>
</feature>
<name>A0A327MG09_9PROT</name>
<evidence type="ECO:0000256" key="1">
    <source>
        <dbReference type="ARBA" id="ARBA00004651"/>
    </source>
</evidence>
<evidence type="ECO:0000313" key="13">
    <source>
        <dbReference type="EMBL" id="RAI61003.1"/>
    </source>
</evidence>
<feature type="transmembrane region" description="Helical" evidence="8">
    <location>
        <begin position="565"/>
        <end position="584"/>
    </location>
</feature>
<evidence type="ECO:0000259" key="12">
    <source>
        <dbReference type="Pfam" id="PF25392"/>
    </source>
</evidence>
<organism evidence="13 14">
    <name type="scientific">Roseicella frigidaeris</name>
    <dbReference type="NCBI Taxonomy" id="2230885"/>
    <lineage>
        <taxon>Bacteria</taxon>
        <taxon>Pseudomonadati</taxon>
        <taxon>Pseudomonadota</taxon>
        <taxon>Alphaproteobacteria</taxon>
        <taxon>Acetobacterales</taxon>
        <taxon>Roseomonadaceae</taxon>
        <taxon>Roseicella</taxon>
    </lineage>
</organism>
<reference evidence="14" key="1">
    <citation type="submission" date="2018-06" db="EMBL/GenBank/DDBJ databases">
        <authorList>
            <person name="Khan S.A."/>
        </authorList>
    </citation>
    <scope>NUCLEOTIDE SEQUENCE [LARGE SCALE GENOMIC DNA]</scope>
    <source>
        <strain evidence="14">DB-1506</strain>
    </source>
</reference>
<dbReference type="InterPro" id="IPR049142">
    <property type="entry name" value="MS_channel_1st"/>
</dbReference>
<dbReference type="InterPro" id="IPR010920">
    <property type="entry name" value="LSM_dom_sf"/>
</dbReference>
<dbReference type="EMBL" id="QLIX01000001">
    <property type="protein sequence ID" value="RAI61003.1"/>
    <property type="molecule type" value="Genomic_DNA"/>
</dbReference>
<sequence>MRLLAAPMTPFRILRSGFWSLLLLLALAGPVRAQPPAAAPGLSQADLDRVTALLRDQARRQEFLRTLEALAAASRAAPHVAAPGSAAPGSAAQPGPAPAGEGGTAGPAAAAAGTGAAAAPAGQAAQEALIAPNTLGAQLISGLSGRIGALSDSLLAGIRSIADLPALWSAAVGMVQDPVSQTRLMDAAWKLLLLAAIGLAAEGLVVRAVTPARRWLDAAAPRAQGTPWTWLKRVPLVLGRLLLDLLPIAGFGLAVYGLFGLVYPLPTTRLVGLMMANAYMAARVAFAFARMLLSPASNQLRLVPCSDATAMAGVSGLRRLMLIGVGGYTLAEAGLLLGLPWAAYDAVLNLTLLVISLLLARIVLRHREVVAAWLRASPLAPGEEATGTRRMLRGARDRLAEIWHVIVILWLVASWVVWALALENGFHRLLTGTLRTLLVLGLAKALDEAIGWAMDRVLHPGPEMARRFPGLAARAAQYVPLLKGIVSALIGAGTLILLLETWGFRSLEWFEEGTLGRRLTGTLLSIAATLALALVVWEVANSAIQRRLTRLSRDSQAARSARVRTLLPMLRTVLGVVILVFAVLNALAQLGVNVAPLLAGAGVVGLAIGFGSQTLVRDVITGVFLLLEDAVAVGDTVQLGGLTGVVEHLSIRSIRLRATDGSVHIVPFSAVTTVTNMTRDFAFAVLDVTVAYSEDTDRVVQALRDIGQEIRAEAKWKALIRDDIDVWGVDKLADSGVTIRARVKTEPAARWPVAREFNRRIKQHFEELGIQIPRPQPMVLVERPPEPRPPGPDLAQAAQ</sequence>
<dbReference type="InterPro" id="IPR049278">
    <property type="entry name" value="MS_channel_C"/>
</dbReference>
<keyword evidence="14" id="KW-1185">Reference proteome</keyword>
<dbReference type="SUPFAM" id="SSF82689">
    <property type="entry name" value="Mechanosensitive channel protein MscS (YggB), C-terminal domain"/>
    <property type="match status" value="1"/>
</dbReference>
<evidence type="ECO:0000259" key="11">
    <source>
        <dbReference type="Pfam" id="PF21088"/>
    </source>
</evidence>
<dbReference type="Pfam" id="PF25392">
    <property type="entry name" value="MS_channel_TM1"/>
    <property type="match status" value="1"/>
</dbReference>
<comment type="subcellular location">
    <subcellularLocation>
        <location evidence="1">Cell membrane</location>
        <topology evidence="1">Multi-pass membrane protein</topology>
    </subcellularLocation>
</comment>
<feature type="domain" description="Mechanosensitive ion channel MscS C-terminal" evidence="10">
    <location>
        <begin position="685"/>
        <end position="772"/>
    </location>
</feature>
<evidence type="ECO:0000256" key="7">
    <source>
        <dbReference type="SAM" id="MobiDB-lite"/>
    </source>
</evidence>
<evidence type="ECO:0000256" key="8">
    <source>
        <dbReference type="SAM" id="Phobius"/>
    </source>
</evidence>
<dbReference type="Pfam" id="PF21082">
    <property type="entry name" value="MS_channel_3rd"/>
    <property type="match status" value="1"/>
</dbReference>
<dbReference type="InterPro" id="IPR006685">
    <property type="entry name" value="MscS_channel_2nd"/>
</dbReference>
<accession>A0A327MG09</accession>
<feature type="domain" description="Mechanosensitive ion channel MscS" evidence="9">
    <location>
        <begin position="614"/>
        <end position="679"/>
    </location>
</feature>
<evidence type="ECO:0000256" key="6">
    <source>
        <dbReference type="ARBA" id="ARBA00023136"/>
    </source>
</evidence>
<feature type="transmembrane region" description="Helical" evidence="8">
    <location>
        <begin position="399"/>
        <end position="421"/>
    </location>
</feature>
<dbReference type="Proteomes" id="UP000249065">
    <property type="component" value="Unassembled WGS sequence"/>
</dbReference>
<dbReference type="InterPro" id="IPR045276">
    <property type="entry name" value="YbiO_bact"/>
</dbReference>
<dbReference type="Pfam" id="PF00924">
    <property type="entry name" value="MS_channel_2nd"/>
    <property type="match status" value="1"/>
</dbReference>
<feature type="region of interest" description="Disordered" evidence="7">
    <location>
        <begin position="780"/>
        <end position="799"/>
    </location>
</feature>
<feature type="transmembrane region" description="Helical" evidence="8">
    <location>
        <begin position="270"/>
        <end position="293"/>
    </location>
</feature>
<feature type="compositionally biased region" description="Low complexity" evidence="7">
    <location>
        <begin position="81"/>
        <end position="94"/>
    </location>
</feature>
<dbReference type="Gene3D" id="2.30.30.60">
    <property type="match status" value="1"/>
</dbReference>
<protein>
    <submittedName>
        <fullName evidence="13">Mechanosensitive ion channel protein MscS</fullName>
    </submittedName>
</protein>
<dbReference type="Gene3D" id="1.10.287.1260">
    <property type="match status" value="1"/>
</dbReference>
<evidence type="ECO:0000256" key="5">
    <source>
        <dbReference type="ARBA" id="ARBA00022989"/>
    </source>
</evidence>
<feature type="transmembrane region" description="Helical" evidence="8">
    <location>
        <begin position="347"/>
        <end position="364"/>
    </location>
</feature>
<gene>
    <name evidence="13" type="ORF">DOO78_02430</name>
</gene>
<dbReference type="PANTHER" id="PTHR30460:SF0">
    <property type="entry name" value="MODERATE CONDUCTANCE MECHANOSENSITIVE CHANNEL YBIO"/>
    <property type="match status" value="1"/>
</dbReference>
<dbReference type="InterPro" id="IPR011014">
    <property type="entry name" value="MscS_channel_TM-2"/>
</dbReference>
<dbReference type="PANTHER" id="PTHR30460">
    <property type="entry name" value="MODERATE CONDUCTANCE MECHANOSENSITIVE CHANNEL YBIO"/>
    <property type="match status" value="1"/>
</dbReference>
<dbReference type="InterPro" id="IPR023408">
    <property type="entry name" value="MscS_beta-dom_sf"/>
</dbReference>
<feature type="domain" description="Moderate conductance mechanosensitive channel YbiO-like transmembrane helix 1" evidence="12">
    <location>
        <begin position="433"/>
        <end position="509"/>
    </location>
</feature>
<comment type="similarity">
    <text evidence="2">Belongs to the MscS (TC 1.A.23) family.</text>
</comment>
<dbReference type="InterPro" id="IPR011066">
    <property type="entry name" value="MscS_channel_C_sf"/>
</dbReference>
<dbReference type="SUPFAM" id="SSF82861">
    <property type="entry name" value="Mechanosensitive channel protein MscS (YggB), transmembrane region"/>
    <property type="match status" value="1"/>
</dbReference>
<keyword evidence="5 8" id="KW-1133">Transmembrane helix</keyword>
<keyword evidence="3" id="KW-1003">Cell membrane</keyword>
<dbReference type="SUPFAM" id="SSF50182">
    <property type="entry name" value="Sm-like ribonucleoproteins"/>
    <property type="match status" value="1"/>
</dbReference>
<keyword evidence="6 8" id="KW-0472">Membrane</keyword>
<feature type="transmembrane region" description="Helical" evidence="8">
    <location>
        <begin position="519"/>
        <end position="544"/>
    </location>
</feature>
<feature type="transmembrane region" description="Helical" evidence="8">
    <location>
        <begin position="241"/>
        <end position="264"/>
    </location>
</feature>
<dbReference type="AlphaFoldDB" id="A0A327MG09"/>
<dbReference type="Pfam" id="PF21088">
    <property type="entry name" value="MS_channel_1st"/>
    <property type="match status" value="1"/>
</dbReference>
<feature type="transmembrane region" description="Helical" evidence="8">
    <location>
        <begin position="320"/>
        <end position="341"/>
    </location>
</feature>
<dbReference type="GO" id="GO:0005886">
    <property type="term" value="C:plasma membrane"/>
    <property type="evidence" value="ECO:0007669"/>
    <property type="project" value="UniProtKB-SubCell"/>
</dbReference>
<evidence type="ECO:0000256" key="3">
    <source>
        <dbReference type="ARBA" id="ARBA00022475"/>
    </source>
</evidence>
<evidence type="ECO:0000256" key="2">
    <source>
        <dbReference type="ARBA" id="ARBA00008017"/>
    </source>
</evidence>
<comment type="caution">
    <text evidence="13">The sequence shown here is derived from an EMBL/GenBank/DDBJ whole genome shotgun (WGS) entry which is preliminary data.</text>
</comment>
<evidence type="ECO:0000313" key="14">
    <source>
        <dbReference type="Proteomes" id="UP000249065"/>
    </source>
</evidence>
<proteinExistence type="inferred from homology"/>
<feature type="domain" description="Mechanosensitive ion channel transmembrane helices 2/3" evidence="11">
    <location>
        <begin position="576"/>
        <end position="613"/>
    </location>
</feature>
<dbReference type="GO" id="GO:0008381">
    <property type="term" value="F:mechanosensitive monoatomic ion channel activity"/>
    <property type="evidence" value="ECO:0007669"/>
    <property type="project" value="InterPro"/>
</dbReference>
<dbReference type="Gene3D" id="3.30.70.100">
    <property type="match status" value="1"/>
</dbReference>
<evidence type="ECO:0000256" key="4">
    <source>
        <dbReference type="ARBA" id="ARBA00022692"/>
    </source>
</evidence>
<feature type="region of interest" description="Disordered" evidence="7">
    <location>
        <begin position="81"/>
        <end position="110"/>
    </location>
</feature>
<evidence type="ECO:0000259" key="9">
    <source>
        <dbReference type="Pfam" id="PF00924"/>
    </source>
</evidence>
<feature type="transmembrane region" description="Helical" evidence="8">
    <location>
        <begin position="475"/>
        <end position="499"/>
    </location>
</feature>
<keyword evidence="4 8" id="KW-0812">Transmembrane</keyword>